<feature type="chain" id="PRO_5020680318" description="CDP-diacylglycerol pyrophosphatase" evidence="19">
    <location>
        <begin position="20"/>
        <end position="260"/>
    </location>
</feature>
<evidence type="ECO:0000256" key="13">
    <source>
        <dbReference type="ARBA" id="ARBA00023098"/>
    </source>
</evidence>
<evidence type="ECO:0000313" key="20">
    <source>
        <dbReference type="EMBL" id="RZT36646.1"/>
    </source>
</evidence>
<comment type="catalytic activity">
    <reaction evidence="1">
        <text>a CDP-1,2-diacyl-sn-glycerol + H2O = a 1,2-diacyl-sn-glycero-3-phosphate + CMP + 2 H(+)</text>
        <dbReference type="Rhea" id="RHEA:15221"/>
        <dbReference type="ChEBI" id="CHEBI:15377"/>
        <dbReference type="ChEBI" id="CHEBI:15378"/>
        <dbReference type="ChEBI" id="CHEBI:58332"/>
        <dbReference type="ChEBI" id="CHEBI:58608"/>
        <dbReference type="ChEBI" id="CHEBI:60377"/>
        <dbReference type="EC" id="3.6.1.26"/>
    </reaction>
</comment>
<name>A0A4Q7RSH4_9BURK</name>
<comment type="pathway">
    <text evidence="4">Lipid metabolism.</text>
</comment>
<evidence type="ECO:0000256" key="6">
    <source>
        <dbReference type="ARBA" id="ARBA00012375"/>
    </source>
</evidence>
<dbReference type="NCBIfam" id="NF003986">
    <property type="entry name" value="PRK05471.1-5"/>
    <property type="match status" value="1"/>
</dbReference>
<dbReference type="UniPathway" id="UPA00609">
    <property type="reaction ID" value="UER00664"/>
</dbReference>
<keyword evidence="9" id="KW-0444">Lipid biosynthesis</keyword>
<evidence type="ECO:0000256" key="15">
    <source>
        <dbReference type="ARBA" id="ARBA00023209"/>
    </source>
</evidence>
<proteinExistence type="inferred from homology"/>
<evidence type="ECO:0000256" key="4">
    <source>
        <dbReference type="ARBA" id="ARBA00005189"/>
    </source>
</evidence>
<keyword evidence="11" id="KW-0378">Hydrolase</keyword>
<reference evidence="20 21" key="1">
    <citation type="journal article" date="2015" name="Stand. Genomic Sci.">
        <title>Genomic Encyclopedia of Bacterial and Archaeal Type Strains, Phase III: the genomes of soil and plant-associated and newly described type strains.</title>
        <authorList>
            <person name="Whitman W.B."/>
            <person name="Woyke T."/>
            <person name="Klenk H.P."/>
            <person name="Zhou Y."/>
            <person name="Lilburn T.G."/>
            <person name="Beck B.J."/>
            <person name="De Vos P."/>
            <person name="Vandamme P."/>
            <person name="Eisen J.A."/>
            <person name="Garrity G."/>
            <person name="Hugenholtz P."/>
            <person name="Kyrpides N.C."/>
        </authorList>
    </citation>
    <scope>NUCLEOTIDE SEQUENCE [LARGE SCALE GENOMIC DNA]</scope>
    <source>
        <strain evidence="20 21">ASC-9842</strain>
    </source>
</reference>
<gene>
    <name evidence="20" type="ORF">EV147_3307</name>
</gene>
<evidence type="ECO:0000256" key="8">
    <source>
        <dbReference type="ARBA" id="ARBA00022475"/>
    </source>
</evidence>
<dbReference type="GO" id="GO:0008715">
    <property type="term" value="F:CDP-diacylglycerol diphosphatase activity"/>
    <property type="evidence" value="ECO:0007669"/>
    <property type="project" value="UniProtKB-EC"/>
</dbReference>
<evidence type="ECO:0000256" key="12">
    <source>
        <dbReference type="ARBA" id="ARBA00022989"/>
    </source>
</evidence>
<keyword evidence="21" id="KW-1185">Reference proteome</keyword>
<comment type="pathway">
    <text evidence="3">Phospholipid metabolism; CDP-diacylglycerol degradation; phosphatidate from CDP-diacylglycerol: step 1/1.</text>
</comment>
<keyword evidence="15" id="KW-0594">Phospholipid biosynthesis</keyword>
<keyword evidence="19" id="KW-0732">Signal</keyword>
<evidence type="ECO:0000256" key="5">
    <source>
        <dbReference type="ARBA" id="ARBA00006435"/>
    </source>
</evidence>
<feature type="signal peptide" evidence="19">
    <location>
        <begin position="1"/>
        <end position="19"/>
    </location>
</feature>
<dbReference type="EMBL" id="SGXM01000004">
    <property type="protein sequence ID" value="RZT36646.1"/>
    <property type="molecule type" value="Genomic_DNA"/>
</dbReference>
<dbReference type="InterPro" id="IPR036265">
    <property type="entry name" value="HIT-like_sf"/>
</dbReference>
<dbReference type="Pfam" id="PF02611">
    <property type="entry name" value="CDH"/>
    <property type="match status" value="1"/>
</dbReference>
<evidence type="ECO:0000256" key="7">
    <source>
        <dbReference type="ARBA" id="ARBA00019608"/>
    </source>
</evidence>
<evidence type="ECO:0000256" key="16">
    <source>
        <dbReference type="ARBA" id="ARBA00023264"/>
    </source>
</evidence>
<dbReference type="Gene3D" id="3.30.428.30">
    <property type="entry name" value="HIT family - CDH-like"/>
    <property type="match status" value="1"/>
</dbReference>
<evidence type="ECO:0000256" key="19">
    <source>
        <dbReference type="SAM" id="SignalP"/>
    </source>
</evidence>
<evidence type="ECO:0000256" key="14">
    <source>
        <dbReference type="ARBA" id="ARBA00023136"/>
    </source>
</evidence>
<evidence type="ECO:0000256" key="10">
    <source>
        <dbReference type="ARBA" id="ARBA00022692"/>
    </source>
</evidence>
<evidence type="ECO:0000256" key="2">
    <source>
        <dbReference type="ARBA" id="ARBA00004162"/>
    </source>
</evidence>
<dbReference type="OrthoDB" id="481399at2"/>
<dbReference type="EC" id="3.6.1.26" evidence="6"/>
<keyword evidence="10" id="KW-0812">Transmembrane</keyword>
<dbReference type="GO" id="GO:0046342">
    <property type="term" value="P:CDP-diacylglycerol catabolic process"/>
    <property type="evidence" value="ECO:0007669"/>
    <property type="project" value="UniProtKB-UniPathway"/>
</dbReference>
<protein>
    <recommendedName>
        <fullName evidence="7">CDP-diacylglycerol pyrophosphatase</fullName>
        <ecNumber evidence="6">3.6.1.26</ecNumber>
    </recommendedName>
    <alternativeName>
        <fullName evidence="17">CDP-diacylglycerol phosphatidylhydrolase</fullName>
    </alternativeName>
    <alternativeName>
        <fullName evidence="18">CDP-diglyceride hydrolase</fullName>
    </alternativeName>
</protein>
<comment type="caution">
    <text evidence="20">The sequence shown here is derived from an EMBL/GenBank/DDBJ whole genome shotgun (WGS) entry which is preliminary data.</text>
</comment>
<evidence type="ECO:0000256" key="1">
    <source>
        <dbReference type="ARBA" id="ARBA00001007"/>
    </source>
</evidence>
<dbReference type="GO" id="GO:0005886">
    <property type="term" value="C:plasma membrane"/>
    <property type="evidence" value="ECO:0007669"/>
    <property type="project" value="UniProtKB-SubCell"/>
</dbReference>
<evidence type="ECO:0000256" key="3">
    <source>
        <dbReference type="ARBA" id="ARBA00004927"/>
    </source>
</evidence>
<evidence type="ECO:0000256" key="11">
    <source>
        <dbReference type="ARBA" id="ARBA00022801"/>
    </source>
</evidence>
<dbReference type="SUPFAM" id="SSF54197">
    <property type="entry name" value="HIT-like"/>
    <property type="match status" value="1"/>
</dbReference>
<dbReference type="InterPro" id="IPR003763">
    <property type="entry name" value="CDP-diacylglyc_Pase"/>
</dbReference>
<evidence type="ECO:0000313" key="21">
    <source>
        <dbReference type="Proteomes" id="UP000291078"/>
    </source>
</evidence>
<dbReference type="Proteomes" id="UP000291078">
    <property type="component" value="Unassembled WGS sequence"/>
</dbReference>
<dbReference type="AlphaFoldDB" id="A0A4Q7RSH4"/>
<keyword evidence="14" id="KW-0472">Membrane</keyword>
<evidence type="ECO:0000256" key="18">
    <source>
        <dbReference type="ARBA" id="ARBA00032892"/>
    </source>
</evidence>
<evidence type="ECO:0000256" key="17">
    <source>
        <dbReference type="ARBA" id="ARBA00032888"/>
    </source>
</evidence>
<keyword evidence="8" id="KW-1003">Cell membrane</keyword>
<dbReference type="GO" id="GO:0008654">
    <property type="term" value="P:phospholipid biosynthetic process"/>
    <property type="evidence" value="ECO:0007669"/>
    <property type="project" value="UniProtKB-KW"/>
</dbReference>
<keyword evidence="16" id="KW-1208">Phospholipid metabolism</keyword>
<accession>A0A4Q7RSH4</accession>
<keyword evidence="12" id="KW-1133">Transmembrane helix</keyword>
<comment type="similarity">
    <text evidence="5">Belongs to the Cdh family.</text>
</comment>
<keyword evidence="13" id="KW-0443">Lipid metabolism</keyword>
<comment type="subcellular location">
    <subcellularLocation>
        <location evidence="2">Cell membrane</location>
        <topology evidence="2">Single-pass membrane protein</topology>
    </subcellularLocation>
</comment>
<sequence length="260" mass="27803">MRRLLLCCLALAASGHAFADAGLLERLVGAFSRDSLWKHVQERCLVPAAPTHSDCVIVDRPRGFVLYKDAIGASHYLVIPDLPVGGVEDPRVWQDGTQGGRHSAWVFGWQAREIVGKAVGRPLPDTLLGLAINARASRSQDQLHIHLDCISERARDFLAASDIGPQWRDLRFNGKPVRAMLVPAVQPALTVDPFELVRQAAGGSPVADRGVFVGYVAPPGGVAGFVVVDEPVDKADGANGHASDFLDRGCKLGRALPADG</sequence>
<evidence type="ECO:0000256" key="9">
    <source>
        <dbReference type="ARBA" id="ARBA00022516"/>
    </source>
</evidence>
<organism evidence="20 21">
    <name type="scientific">Cupriavidus agavae</name>
    <dbReference type="NCBI Taxonomy" id="1001822"/>
    <lineage>
        <taxon>Bacteria</taxon>
        <taxon>Pseudomonadati</taxon>
        <taxon>Pseudomonadota</taxon>
        <taxon>Betaproteobacteria</taxon>
        <taxon>Burkholderiales</taxon>
        <taxon>Burkholderiaceae</taxon>
        <taxon>Cupriavidus</taxon>
    </lineage>
</organism>
<dbReference type="RefSeq" id="WP_130392287.1">
    <property type="nucleotide sequence ID" value="NZ_SGXM01000004.1"/>
</dbReference>